<reference evidence="1" key="1">
    <citation type="journal article" date="2015" name="Nature">
        <title>Complex archaea that bridge the gap between prokaryotes and eukaryotes.</title>
        <authorList>
            <person name="Spang A."/>
            <person name="Saw J.H."/>
            <person name="Jorgensen S.L."/>
            <person name="Zaremba-Niedzwiedzka K."/>
            <person name="Martijn J."/>
            <person name="Lind A.E."/>
            <person name="van Eijk R."/>
            <person name="Schleper C."/>
            <person name="Guy L."/>
            <person name="Ettema T.J."/>
        </authorList>
    </citation>
    <scope>NUCLEOTIDE SEQUENCE</scope>
</reference>
<evidence type="ECO:0000313" key="1">
    <source>
        <dbReference type="EMBL" id="KKL77701.1"/>
    </source>
</evidence>
<proteinExistence type="predicted"/>
<dbReference type="AlphaFoldDB" id="A0A0F9FGW2"/>
<sequence>MDGEGSEKRMNVKVCFLCCQYTPIHPENSLSQAFVSEFEGMHHKHPVQTINRSEVPKNYICITDKKREESLESLDPEWLNLLRAKK</sequence>
<protein>
    <submittedName>
        <fullName evidence="1">Uncharacterized protein</fullName>
    </submittedName>
</protein>
<gene>
    <name evidence="1" type="ORF">LCGC14_2032280</name>
</gene>
<name>A0A0F9FGW2_9ZZZZ</name>
<dbReference type="EMBL" id="LAZR01023674">
    <property type="protein sequence ID" value="KKL77701.1"/>
    <property type="molecule type" value="Genomic_DNA"/>
</dbReference>
<comment type="caution">
    <text evidence="1">The sequence shown here is derived from an EMBL/GenBank/DDBJ whole genome shotgun (WGS) entry which is preliminary data.</text>
</comment>
<organism evidence="1">
    <name type="scientific">marine sediment metagenome</name>
    <dbReference type="NCBI Taxonomy" id="412755"/>
    <lineage>
        <taxon>unclassified sequences</taxon>
        <taxon>metagenomes</taxon>
        <taxon>ecological metagenomes</taxon>
    </lineage>
</organism>
<accession>A0A0F9FGW2</accession>